<feature type="transmembrane region" description="Helical" evidence="1">
    <location>
        <begin position="38"/>
        <end position="58"/>
    </location>
</feature>
<keyword evidence="1" id="KW-0812">Transmembrane</keyword>
<organism evidence="2 3">
    <name type="scientific">Paenibacillus pini JCM 16418</name>
    <dbReference type="NCBI Taxonomy" id="1236976"/>
    <lineage>
        <taxon>Bacteria</taxon>
        <taxon>Bacillati</taxon>
        <taxon>Bacillota</taxon>
        <taxon>Bacilli</taxon>
        <taxon>Bacillales</taxon>
        <taxon>Paenibacillaceae</taxon>
        <taxon>Paenibacillus</taxon>
    </lineage>
</organism>
<evidence type="ECO:0000313" key="2">
    <source>
        <dbReference type="EMBL" id="GAF09861.1"/>
    </source>
</evidence>
<keyword evidence="1" id="KW-0472">Membrane</keyword>
<sequence length="66" mass="8110">MYSSMFIPIILINILNTKASLDLKLYQMLDQKQIISMLIWWSTLVFLGFFTCRTWLYYRRLSKFYK</sequence>
<evidence type="ECO:0000313" key="3">
    <source>
        <dbReference type="Proteomes" id="UP000019364"/>
    </source>
</evidence>
<keyword evidence="1" id="KW-1133">Transmembrane helix</keyword>
<accession>W7YYY7</accession>
<comment type="caution">
    <text evidence="2">The sequence shown here is derived from an EMBL/GenBank/DDBJ whole genome shotgun (WGS) entry which is preliminary data.</text>
</comment>
<dbReference type="Proteomes" id="UP000019364">
    <property type="component" value="Unassembled WGS sequence"/>
</dbReference>
<protein>
    <submittedName>
        <fullName evidence="2">Uncharacterized protein</fullName>
    </submittedName>
</protein>
<proteinExistence type="predicted"/>
<evidence type="ECO:0000256" key="1">
    <source>
        <dbReference type="SAM" id="Phobius"/>
    </source>
</evidence>
<keyword evidence="3" id="KW-1185">Reference proteome</keyword>
<dbReference type="EMBL" id="BAVZ01000015">
    <property type="protein sequence ID" value="GAF09861.1"/>
    <property type="molecule type" value="Genomic_DNA"/>
</dbReference>
<name>W7YYY7_9BACL</name>
<gene>
    <name evidence="2" type="ORF">JCM16418_4020</name>
</gene>
<dbReference type="AlphaFoldDB" id="W7YYY7"/>
<reference evidence="2 3" key="1">
    <citation type="journal article" date="2014" name="Genome Announc.">
        <title>Draft Genome Sequence of Paenibacillus pini JCM 16418T, Isolated from the Rhizosphere of Pine Tree.</title>
        <authorList>
            <person name="Yuki M."/>
            <person name="Oshima K."/>
            <person name="Suda W."/>
            <person name="Oshida Y."/>
            <person name="Kitamura K."/>
            <person name="Iida Y."/>
            <person name="Hattori M."/>
            <person name="Ohkuma M."/>
        </authorList>
    </citation>
    <scope>NUCLEOTIDE SEQUENCE [LARGE SCALE GENOMIC DNA]</scope>
    <source>
        <strain evidence="2 3">JCM 16418</strain>
    </source>
</reference>